<dbReference type="EMBL" id="CP044222">
    <property type="protein sequence ID" value="QEW07670.1"/>
    <property type="molecule type" value="Genomic_DNA"/>
</dbReference>
<accession>A0A5J6LGC0</accession>
<dbReference type="InterPro" id="IPR010727">
    <property type="entry name" value="DUF1302"/>
</dbReference>
<keyword evidence="2" id="KW-1185">Reference proteome</keyword>
<sequence>MNEMATKILRRKGQRALQRPGFRPALLACLLASGFTAQTQALEFQLGEIEGRFDSNISIGTSIRMDDPNPSLISQPNAGTSMGSGSYDDGTQNFKQGSPFSTVLKGVHDLELRYENLGFFGRGKYWYDYELEKGSRGHGHIPNGYTPNSRLNDEGFNDFAQFSGVEILDAYFFGGFDLGNMPLDIRVGRQAINWGESTFIQGGINSFNPVDVTAFRRPGAEIKEGLLPFGSAFASLGLTDNLSVEGFYQYEWEPTVVDGCGTYFSSNDFTPEGCDGIRVYSQLGQPLIDLTVGDQEYFNLASSGQWALNGIDPVVRRNVDGRREGSDDDQFGLGFRYFAENLNNTEFGLYFARYNSRLPMISGINSARAPGSVNVFIPGVGSIDAATASALVTGGLLPPETMALFPLIAAFDSEYFVEYPDSIKMVGLSFSTNLGDIAWSGEISHKQDMPIQVNGPLLVGAILRQNIGGVGNAGADQLVQQAGAGGTIRGYGTFDVTQAQTTFIKFFDNVMGASRLTTIAELGWTHVHGLDESANALKYGRSGIYGYEAGDTDGFVTRNSYGYVLRGTLEYPNAFAGVTLRPELNFRHGVKGNGPEPGAAFREDEKAISLGITADYMNRYRVGASYTSFFGGSFNAEKDRDYLSLNASIAF</sequence>
<evidence type="ECO:0000313" key="2">
    <source>
        <dbReference type="Proteomes" id="UP000325606"/>
    </source>
</evidence>
<dbReference type="Proteomes" id="UP000325606">
    <property type="component" value="Chromosome"/>
</dbReference>
<proteinExistence type="predicted"/>
<dbReference type="Pfam" id="PF06980">
    <property type="entry name" value="DUF1302"/>
    <property type="match status" value="1"/>
</dbReference>
<protein>
    <submittedName>
        <fullName evidence="1">DUF1302 domain-containing protein</fullName>
    </submittedName>
</protein>
<dbReference type="KEGG" id="nik:F5I99_14860"/>
<dbReference type="AlphaFoldDB" id="A0A5J6LGC0"/>
<name>A0A5J6LGC0_9GAMM</name>
<organism evidence="1 2">
    <name type="scientific">Nitrincola iocasae</name>
    <dbReference type="NCBI Taxonomy" id="2614693"/>
    <lineage>
        <taxon>Bacteria</taxon>
        <taxon>Pseudomonadati</taxon>
        <taxon>Pseudomonadota</taxon>
        <taxon>Gammaproteobacteria</taxon>
        <taxon>Oceanospirillales</taxon>
        <taxon>Oceanospirillaceae</taxon>
        <taxon>Nitrincola</taxon>
    </lineage>
</organism>
<evidence type="ECO:0000313" key="1">
    <source>
        <dbReference type="EMBL" id="QEW07670.1"/>
    </source>
</evidence>
<gene>
    <name evidence="1" type="ORF">F5I99_14860</name>
</gene>
<reference evidence="1 2" key="1">
    <citation type="submission" date="2019-09" db="EMBL/GenBank/DDBJ databases">
        <title>Nitrincola iocasae sp. nov., a bacterium isolated from the sediment collected at a cold seep field in South China Sea.</title>
        <authorList>
            <person name="Zhang H."/>
            <person name="Wang H."/>
            <person name="Li C."/>
        </authorList>
    </citation>
    <scope>NUCLEOTIDE SEQUENCE [LARGE SCALE GENOMIC DNA]</scope>
    <source>
        <strain evidence="1 2">KXZD1103</strain>
    </source>
</reference>